<dbReference type="Gene3D" id="3.40.50.300">
    <property type="entry name" value="P-loop containing nucleotide triphosphate hydrolases"/>
    <property type="match status" value="1"/>
</dbReference>
<comment type="cofactor">
    <cofactor evidence="1">
        <name>Mn(2+)</name>
        <dbReference type="ChEBI" id="CHEBI:29035"/>
    </cofactor>
</comment>
<proteinExistence type="inferred from homology"/>
<evidence type="ECO:0000256" key="1">
    <source>
        <dbReference type="ARBA" id="ARBA00001936"/>
    </source>
</evidence>
<evidence type="ECO:0000256" key="6">
    <source>
        <dbReference type="ARBA" id="ARBA00022705"/>
    </source>
</evidence>
<keyword evidence="11" id="KW-0378">Hydrolase</keyword>
<keyword evidence="9" id="KW-0547">Nucleotide-binding</keyword>
<keyword evidence="5" id="KW-0548">Nucleotidyltransferase</keyword>
<evidence type="ECO:0000256" key="2">
    <source>
        <dbReference type="ARBA" id="ARBA00004147"/>
    </source>
</evidence>
<comment type="subcellular location">
    <subcellularLocation>
        <location evidence="2">Host nucleus</location>
    </subcellularLocation>
</comment>
<keyword evidence="10" id="KW-0255">Endonuclease</keyword>
<dbReference type="GO" id="GO:0003724">
    <property type="term" value="F:RNA helicase activity"/>
    <property type="evidence" value="ECO:0007669"/>
    <property type="project" value="InterPro"/>
</dbReference>
<dbReference type="GO" id="GO:0003723">
    <property type="term" value="F:RNA binding"/>
    <property type="evidence" value="ECO:0007669"/>
    <property type="project" value="InterPro"/>
</dbReference>
<gene>
    <name evidence="19" type="primary">Rep</name>
</gene>
<evidence type="ECO:0000256" key="7">
    <source>
        <dbReference type="ARBA" id="ARBA00022722"/>
    </source>
</evidence>
<evidence type="ECO:0000256" key="12">
    <source>
        <dbReference type="ARBA" id="ARBA00023124"/>
    </source>
</evidence>
<dbReference type="InterPro" id="IPR049912">
    <property type="entry name" value="CRESS_DNA_REP"/>
</dbReference>
<comment type="similarity">
    <text evidence="3">Belongs to the nanoviruses/circoviruses replication-associated protein family.</text>
</comment>
<keyword evidence="14" id="KW-0511">Multifunctional enzyme</keyword>
<comment type="catalytic activity">
    <reaction evidence="17">
        <text>ATP + H2O = ADP + phosphate + H(+)</text>
        <dbReference type="Rhea" id="RHEA:13065"/>
        <dbReference type="ChEBI" id="CHEBI:15377"/>
        <dbReference type="ChEBI" id="CHEBI:15378"/>
        <dbReference type="ChEBI" id="CHEBI:30616"/>
        <dbReference type="ChEBI" id="CHEBI:43474"/>
        <dbReference type="ChEBI" id="CHEBI:456216"/>
    </reaction>
</comment>
<dbReference type="PROSITE" id="PS52020">
    <property type="entry name" value="CRESS_DNA_REP"/>
    <property type="match status" value="1"/>
</dbReference>
<keyword evidence="12" id="KW-0190">Covalent protein-DNA linkage</keyword>
<reference evidence="19" key="1">
    <citation type="submission" date="2017-01" db="EMBL/GenBank/DDBJ databases">
        <title>High-throughput sequencing uncovers low homogeneity in the biogeography of single-stranded DNA viruses.</title>
        <authorList>
            <person name="Pearson V.M."/>
            <person name="Rokyta D.R."/>
        </authorList>
    </citation>
    <scope>NUCLEOTIDE SEQUENCE</scope>
</reference>
<dbReference type="GO" id="GO:0046872">
    <property type="term" value="F:metal ion binding"/>
    <property type="evidence" value="ECO:0007669"/>
    <property type="project" value="UniProtKB-KW"/>
</dbReference>
<evidence type="ECO:0000256" key="15">
    <source>
        <dbReference type="ARBA" id="ARBA00030754"/>
    </source>
</evidence>
<dbReference type="GO" id="GO:0004519">
    <property type="term" value="F:endonuclease activity"/>
    <property type="evidence" value="ECO:0007669"/>
    <property type="project" value="UniProtKB-KW"/>
</dbReference>
<dbReference type="Pfam" id="PF00910">
    <property type="entry name" value="RNA_helicase"/>
    <property type="match status" value="1"/>
</dbReference>
<evidence type="ECO:0000256" key="3">
    <source>
        <dbReference type="ARBA" id="ARBA00008545"/>
    </source>
</evidence>
<dbReference type="GO" id="GO:0016779">
    <property type="term" value="F:nucleotidyltransferase activity"/>
    <property type="evidence" value="ECO:0007669"/>
    <property type="project" value="UniProtKB-KW"/>
</dbReference>
<keyword evidence="13" id="KW-0238">DNA-binding</keyword>
<evidence type="ECO:0000256" key="9">
    <source>
        <dbReference type="ARBA" id="ARBA00022741"/>
    </source>
</evidence>
<dbReference type="GO" id="GO:0000166">
    <property type="term" value="F:nucleotide binding"/>
    <property type="evidence" value="ECO:0007669"/>
    <property type="project" value="UniProtKB-KW"/>
</dbReference>
<evidence type="ECO:0000256" key="17">
    <source>
        <dbReference type="ARBA" id="ARBA00049360"/>
    </source>
</evidence>
<dbReference type="GO" id="GO:0006260">
    <property type="term" value="P:DNA replication"/>
    <property type="evidence" value="ECO:0007669"/>
    <property type="project" value="UniProtKB-KW"/>
</dbReference>
<dbReference type="Gene3D" id="3.40.1310.20">
    <property type="match status" value="1"/>
</dbReference>
<evidence type="ECO:0000256" key="11">
    <source>
        <dbReference type="ARBA" id="ARBA00022801"/>
    </source>
</evidence>
<dbReference type="GO" id="GO:0042025">
    <property type="term" value="C:host cell nucleus"/>
    <property type="evidence" value="ECO:0007669"/>
    <property type="project" value="UniProtKB-SubCell"/>
</dbReference>
<sequence>MSDSAATAADARKKVRAWCFTENNPTRKILFPDGLPDGIKYIIYQLERGEQGTPHLQGYIQLSRPQAMSWLKKITSKTAEGEVFHVFERAHFIVAKGNAEQNKQYCTKAEGRLEGPWTLGEASKQGDRSDLKEAAEQLMRTGDIRAIDPGVFLKYASGCLKLAALAPPPRRDSLKVITIVGPTGIGKSYAVHDLVPDVYVVNMGNSGLWWDGYTGQPAVMFEEFKGQVQLQKMLQILDPYPLRLEIKGGLVPARFTMVFITSNYTPDKWYKNEEGARDEEMKALARRLDIGDPTRIPPRPDGPRYIHVDSRDALHRSLDMLKWSGILPGAAAAAAPPRSPPTDEECAAAATEEPPRLRRAVAHITVADAPQDADMVTTADGEHFVRDDLIAQHSPSWFAPQP</sequence>
<evidence type="ECO:0000256" key="4">
    <source>
        <dbReference type="ARBA" id="ARBA00022679"/>
    </source>
</evidence>
<keyword evidence="6" id="KW-0235">DNA replication</keyword>
<dbReference type="InterPro" id="IPR027417">
    <property type="entry name" value="P-loop_NTPase"/>
</dbReference>
<protein>
    <recommendedName>
        <fullName evidence="15">ATP-dependent helicase Rep</fullName>
    </recommendedName>
    <alternativeName>
        <fullName evidence="16">RepP</fullName>
    </alternativeName>
</protein>
<feature type="domain" description="CRESS-DNA virus Rep endonuclease" evidence="18">
    <location>
        <begin position="12"/>
        <end position="122"/>
    </location>
</feature>
<dbReference type="GO" id="GO:0016787">
    <property type="term" value="F:hydrolase activity"/>
    <property type="evidence" value="ECO:0007669"/>
    <property type="project" value="UniProtKB-KW"/>
</dbReference>
<evidence type="ECO:0000256" key="16">
    <source>
        <dbReference type="ARBA" id="ARBA00032243"/>
    </source>
</evidence>
<evidence type="ECO:0000256" key="13">
    <source>
        <dbReference type="ARBA" id="ARBA00023125"/>
    </source>
</evidence>
<dbReference type="InterPro" id="IPR000605">
    <property type="entry name" value="Helicase_SF3_ssDNA/RNA_vir"/>
</dbReference>
<keyword evidence="7" id="KW-0540">Nuclease</keyword>
<keyword evidence="8" id="KW-0479">Metal-binding</keyword>
<dbReference type="GO" id="GO:0003677">
    <property type="term" value="F:DNA binding"/>
    <property type="evidence" value="ECO:0007669"/>
    <property type="project" value="UniProtKB-KW"/>
</dbReference>
<dbReference type="SUPFAM" id="SSF52540">
    <property type="entry name" value="P-loop containing nucleoside triphosphate hydrolases"/>
    <property type="match status" value="1"/>
</dbReference>
<organism evidence="19">
    <name type="scientific">uncultured virus</name>
    <dbReference type="NCBI Taxonomy" id="340016"/>
    <lineage>
        <taxon>Viruses</taxon>
        <taxon>environmental samples</taxon>
    </lineage>
</organism>
<evidence type="ECO:0000256" key="5">
    <source>
        <dbReference type="ARBA" id="ARBA00022695"/>
    </source>
</evidence>
<evidence type="ECO:0000256" key="14">
    <source>
        <dbReference type="ARBA" id="ARBA00023268"/>
    </source>
</evidence>
<evidence type="ECO:0000313" key="19">
    <source>
        <dbReference type="EMBL" id="AUM61628.1"/>
    </source>
</evidence>
<keyword evidence="4" id="KW-0808">Transferase</keyword>
<dbReference type="Pfam" id="PF02407">
    <property type="entry name" value="Viral_Rep"/>
    <property type="match status" value="1"/>
</dbReference>
<name>A0A2K9LRX6_9VIRU</name>
<evidence type="ECO:0000256" key="8">
    <source>
        <dbReference type="ARBA" id="ARBA00022723"/>
    </source>
</evidence>
<accession>A0A2K9LRX6</accession>
<evidence type="ECO:0000259" key="18">
    <source>
        <dbReference type="PROSITE" id="PS52020"/>
    </source>
</evidence>
<dbReference type="EMBL" id="KY487777">
    <property type="protein sequence ID" value="AUM61628.1"/>
    <property type="molecule type" value="Genomic_DNA"/>
</dbReference>
<evidence type="ECO:0000256" key="10">
    <source>
        <dbReference type="ARBA" id="ARBA00022759"/>
    </source>
</evidence>